<gene>
    <name evidence="8" type="ORF">EFA69_13925</name>
</gene>
<reference evidence="8 9" key="1">
    <citation type="submission" date="2018-11" db="EMBL/GenBank/DDBJ databases">
        <title>Rufibacter latericius sp. nov., isolated from water in Baiyang Lake.</title>
        <authorList>
            <person name="Yang Y."/>
        </authorList>
    </citation>
    <scope>NUCLEOTIDE SEQUENCE [LARGE SCALE GENOMIC DNA]</scope>
    <source>
        <strain evidence="8 9">MCC P1</strain>
    </source>
</reference>
<dbReference type="Pfam" id="PF02415">
    <property type="entry name" value="Chlam_PMP"/>
    <property type="match status" value="2"/>
</dbReference>
<dbReference type="InterPro" id="IPR003368">
    <property type="entry name" value="POMP_repeat"/>
</dbReference>
<evidence type="ECO:0000256" key="2">
    <source>
        <dbReference type="ARBA" id="ARBA00004442"/>
    </source>
</evidence>
<organism evidence="8 9">
    <name type="scientific">Rufibacter immobilis</name>
    <dbReference type="NCBI Taxonomy" id="1348778"/>
    <lineage>
        <taxon>Bacteria</taxon>
        <taxon>Pseudomonadati</taxon>
        <taxon>Bacteroidota</taxon>
        <taxon>Cytophagia</taxon>
        <taxon>Cytophagales</taxon>
        <taxon>Hymenobacteraceae</taxon>
        <taxon>Rufibacter</taxon>
    </lineage>
</organism>
<dbReference type="GO" id="GO:0005576">
    <property type="term" value="C:extracellular region"/>
    <property type="evidence" value="ECO:0007669"/>
    <property type="project" value="UniProtKB-SubCell"/>
</dbReference>
<evidence type="ECO:0000256" key="7">
    <source>
        <dbReference type="ARBA" id="ARBA00023237"/>
    </source>
</evidence>
<name>A0A3M9MNY0_9BACT</name>
<keyword evidence="7" id="KW-0998">Cell outer membrane</keyword>
<evidence type="ECO:0000256" key="4">
    <source>
        <dbReference type="ARBA" id="ARBA00022525"/>
    </source>
</evidence>
<evidence type="ECO:0000256" key="3">
    <source>
        <dbReference type="ARBA" id="ARBA00004613"/>
    </source>
</evidence>
<keyword evidence="4" id="KW-0964">Secreted</keyword>
<protein>
    <submittedName>
        <fullName evidence="8">T9SS C-terminal target domain-containing protein</fullName>
    </submittedName>
</protein>
<keyword evidence="5" id="KW-0732">Signal</keyword>
<keyword evidence="9" id="KW-1185">Reference proteome</keyword>
<dbReference type="InterPro" id="IPR006626">
    <property type="entry name" value="PbH1"/>
</dbReference>
<accession>A0A3M9MNY0</accession>
<dbReference type="PANTHER" id="PTHR11319">
    <property type="entry name" value="G PROTEIN-COUPLED RECEPTOR-RELATED"/>
    <property type="match status" value="1"/>
</dbReference>
<evidence type="ECO:0000313" key="8">
    <source>
        <dbReference type="EMBL" id="RNI27252.1"/>
    </source>
</evidence>
<evidence type="ECO:0000313" key="9">
    <source>
        <dbReference type="Proteomes" id="UP000271010"/>
    </source>
</evidence>
<dbReference type="AlphaFoldDB" id="A0A3M9MNY0"/>
<dbReference type="NCBIfam" id="TIGR04183">
    <property type="entry name" value="Por_Secre_tail"/>
    <property type="match status" value="1"/>
</dbReference>
<dbReference type="PANTHER" id="PTHR11319:SF35">
    <property type="entry name" value="OUTER MEMBRANE PROTEIN PMPC-RELATED"/>
    <property type="match status" value="1"/>
</dbReference>
<proteinExistence type="predicted"/>
<comment type="caution">
    <text evidence="8">The sequence shown here is derived from an EMBL/GenBank/DDBJ whole genome shotgun (WGS) entry which is preliminary data.</text>
</comment>
<dbReference type="EMBL" id="RJJE01000017">
    <property type="protein sequence ID" value="RNI27252.1"/>
    <property type="molecule type" value="Genomic_DNA"/>
</dbReference>
<dbReference type="InterPro" id="IPR059226">
    <property type="entry name" value="Choice_anch_Q_dom"/>
</dbReference>
<evidence type="ECO:0000256" key="5">
    <source>
        <dbReference type="ARBA" id="ARBA00022729"/>
    </source>
</evidence>
<dbReference type="InterPro" id="IPR012334">
    <property type="entry name" value="Pectin_lyas_fold"/>
</dbReference>
<evidence type="ECO:0000256" key="1">
    <source>
        <dbReference type="ARBA" id="ARBA00004196"/>
    </source>
</evidence>
<dbReference type="SMART" id="SM00710">
    <property type="entry name" value="PbH1"/>
    <property type="match status" value="9"/>
</dbReference>
<keyword evidence="6" id="KW-0472">Membrane</keyword>
<evidence type="ECO:0000256" key="6">
    <source>
        <dbReference type="ARBA" id="ARBA00023136"/>
    </source>
</evidence>
<dbReference type="Proteomes" id="UP000271010">
    <property type="component" value="Unassembled WGS sequence"/>
</dbReference>
<dbReference type="InterPro" id="IPR026444">
    <property type="entry name" value="Secre_tail"/>
</dbReference>
<dbReference type="GO" id="GO:0009279">
    <property type="term" value="C:cell outer membrane"/>
    <property type="evidence" value="ECO:0007669"/>
    <property type="project" value="UniProtKB-SubCell"/>
</dbReference>
<dbReference type="NCBIfam" id="NF041518">
    <property type="entry name" value="choice_anch_Q"/>
    <property type="match status" value="2"/>
</dbReference>
<dbReference type="Gene3D" id="2.160.20.10">
    <property type="entry name" value="Single-stranded right-handed beta-helix, Pectin lyase-like"/>
    <property type="match status" value="2"/>
</dbReference>
<dbReference type="SUPFAM" id="SSF51126">
    <property type="entry name" value="Pectin lyase-like"/>
    <property type="match status" value="2"/>
</dbReference>
<dbReference type="InterPro" id="IPR011050">
    <property type="entry name" value="Pectin_lyase_fold/virulence"/>
</dbReference>
<sequence>MSKGRLIPHLHAFSPLFKSLLFFSLWLVAGPVLAQTIRYVKPGGTGNGSSWALASGDLQAMINASSANHQVWVAKGIYKPNRKADALGTLTPNNRDNAFVLKADVKIYGGFTGTETQLAQRNSMANSTVLSGDYNGDDLPGSFDKHIENAHHIVISVGNVGSAELSGFTITGGYAFGSGSITVNGQSIYRSYGGGIFLAASSPGLSQLTVTANAADVRGGGINNQSNSSPRITHTTLRGNSATNGGAIYNRDSNPLLSYITVSNNIGTFAGGGIYSYDSSPVLTNALVTGNIAERNHGGGLFNSASWPVLTHVTISGNTAAGQGGALYNGAYDGVITSASIRNSILHGNTNSSGESGIYNSSGSQTTLAYSLAQGVAGGTDGNLPGTTDPRFVNPQAGDYRLFRGSPAINAGNNTFLDSGQIPDLSSITTDLDGKPRRFNNSNVDLGPYENQTAPASIRYVKVGGTGDGSSWALASGDLKAMINASAAGDQIWVAAGEYQPNSGGSFSMKEGVKVYGGFSGTEQTLAERDHRANLSILKGNGNSVLRNEKNGLTPHAVLDGFTLTGGNSGFGGGMYNLNVSPTLSNLIISGNRAMYGGGGHLTNSSPTLTHVTVSGNEATAEGAGFHFENSSPQLNNVLISGNLSANGAGGIYTRDSQPILTNVTIAGNKAKYEGAGIYQSGGPVAIRNSILHGNSSGYGESGLYIYSGTAQVSHSLVQGRTDTANGNIPGATSPLFASPLSPGLSAAGNYSLQPLSPAIDAGDNGYLMPGLATDLAGHGRLSNNLVDMGAFEWQANDPLPVKLIQFTAQVQGGRTKLTWQTAAEINSKEFILYRSTDGRQFVEMCRIPAAGNTSAKQDYSYWDETPEPGVNYYRLEQEDYDGSRERFSIKAVLHTSTEDRLVLFPNPAGETVKARFRAGRYGRAELSDVRGRVLQRINIAPNAGSVDLEIGGHAAGTYILRLYGEEGVLIGKLWKW</sequence>
<comment type="subcellular location">
    <subcellularLocation>
        <location evidence="1">Cell envelope</location>
    </subcellularLocation>
    <subcellularLocation>
        <location evidence="2">Cell outer membrane</location>
    </subcellularLocation>
    <subcellularLocation>
        <location evidence="3">Secreted</location>
    </subcellularLocation>
</comment>
<dbReference type="OrthoDB" id="876123at2"/>